<organism evidence="7 8">
    <name type="scientific">Ligilactobacillus ubinensis</name>
    <dbReference type="NCBI Taxonomy" id="2876789"/>
    <lineage>
        <taxon>Bacteria</taxon>
        <taxon>Bacillati</taxon>
        <taxon>Bacillota</taxon>
        <taxon>Bacilli</taxon>
        <taxon>Lactobacillales</taxon>
        <taxon>Lactobacillaceae</taxon>
        <taxon>Ligilactobacillus</taxon>
    </lineage>
</organism>
<dbReference type="PIRSF" id="PIRSF002741">
    <property type="entry name" value="MppA"/>
    <property type="match status" value="1"/>
</dbReference>
<keyword evidence="5" id="KW-0653">Protein transport</keyword>
<dbReference type="FunFam" id="3.90.76.10:FF:000001">
    <property type="entry name" value="Oligopeptide ABC transporter substrate-binding protein"/>
    <property type="match status" value="1"/>
</dbReference>
<evidence type="ECO:0000259" key="6">
    <source>
        <dbReference type="Pfam" id="PF00496"/>
    </source>
</evidence>
<comment type="similarity">
    <text evidence="2">Belongs to the bacterial solute-binding protein 5 family.</text>
</comment>
<dbReference type="RefSeq" id="WP_253360080.1">
    <property type="nucleotide sequence ID" value="NZ_JAIULA010000008.1"/>
</dbReference>
<dbReference type="PANTHER" id="PTHR30290">
    <property type="entry name" value="PERIPLASMIC BINDING COMPONENT OF ABC TRANSPORTER"/>
    <property type="match status" value="1"/>
</dbReference>
<dbReference type="PROSITE" id="PS51257">
    <property type="entry name" value="PROKAR_LIPOPROTEIN"/>
    <property type="match status" value="1"/>
</dbReference>
<dbReference type="AlphaFoldDB" id="A0A9X2JM37"/>
<dbReference type="FunFam" id="3.10.105.10:FF:000001">
    <property type="entry name" value="Oligopeptide ABC transporter, oligopeptide-binding protein"/>
    <property type="match status" value="1"/>
</dbReference>
<dbReference type="GO" id="GO:0030288">
    <property type="term" value="C:outer membrane-bounded periplasmic space"/>
    <property type="evidence" value="ECO:0007669"/>
    <property type="project" value="UniProtKB-ARBA"/>
</dbReference>
<feature type="domain" description="Solute-binding protein family 5" evidence="6">
    <location>
        <begin position="75"/>
        <end position="463"/>
    </location>
</feature>
<proteinExistence type="inferred from homology"/>
<evidence type="ECO:0000256" key="2">
    <source>
        <dbReference type="ARBA" id="ARBA00005695"/>
    </source>
</evidence>
<evidence type="ECO:0000256" key="3">
    <source>
        <dbReference type="ARBA" id="ARBA00022448"/>
    </source>
</evidence>
<dbReference type="EMBL" id="JAIULA010000008">
    <property type="protein sequence ID" value="MCP0886741.1"/>
    <property type="molecule type" value="Genomic_DNA"/>
</dbReference>
<evidence type="ECO:0000313" key="8">
    <source>
        <dbReference type="Proteomes" id="UP001139006"/>
    </source>
</evidence>
<dbReference type="CDD" id="cd08504">
    <property type="entry name" value="PBP2_OppA"/>
    <property type="match status" value="1"/>
</dbReference>
<dbReference type="InterPro" id="IPR000914">
    <property type="entry name" value="SBP_5_dom"/>
</dbReference>
<accession>A0A9X2JM37</accession>
<dbReference type="GO" id="GO:0015833">
    <property type="term" value="P:peptide transport"/>
    <property type="evidence" value="ECO:0007669"/>
    <property type="project" value="UniProtKB-KW"/>
</dbReference>
<keyword evidence="4" id="KW-0732">Signal</keyword>
<dbReference type="SUPFAM" id="SSF53850">
    <property type="entry name" value="Periplasmic binding protein-like II"/>
    <property type="match status" value="1"/>
</dbReference>
<dbReference type="Gene3D" id="3.10.105.10">
    <property type="entry name" value="Dipeptide-binding Protein, Domain 3"/>
    <property type="match status" value="1"/>
</dbReference>
<keyword evidence="3" id="KW-0813">Transport</keyword>
<dbReference type="InterPro" id="IPR030678">
    <property type="entry name" value="Peptide/Ni-bd"/>
</dbReference>
<dbReference type="Gene3D" id="3.90.76.10">
    <property type="entry name" value="Dipeptide-binding Protein, Domain 1"/>
    <property type="match status" value="1"/>
</dbReference>
<evidence type="ECO:0000256" key="1">
    <source>
        <dbReference type="ARBA" id="ARBA00004196"/>
    </source>
</evidence>
<sequence length="545" mass="61090">MKKAKIKVLGVIVILAAFFLVACGKKTTSSSEKQVLNLSATAALDTIDISKATGYGQLGNVFESFYRLGNNGKTTAGLAKSAHVSKNGLKWTFVLRDAKWSNGDNITAQDFVYSWERTIAPKTASPYAYLFYSIKNAKAINEGKMATNKLGIKAKNSKTVVITLNKPIAYFKVLMAYPLFGPQNEKVIKKYGKKYGTSSKYMVYSGPFKIKNWTGTSDTWQFTKNNKYWDKSKVKLQKINYKVVSNYNTGYELYEQGKLDMTPLSSQQVKNYKNNSQFKQYPYSYISYLAYNFNDSNEDNKKALNNKYIRLALSLALDRNVLTKKIFGDGSQVPAGFVASGLATNPTTGTDFAKEQKVANTVSYNQKLARKYWKKGLKQIGVTKLKFTILSSDDVTTNDALTQYLQSQYTKEFTGLSISIENIPGKSAQQKAKKGQFDIYVSGWGGDFNDPITFLQIPVTGTSYNYGSYSNAKYDALIEKAENEDANNKTKRWTDLVKAAKIFNADQGVTPLYQQTTAYLQKSKVKGVIHNTAGTQWNYKYAYIK</sequence>
<keyword evidence="8" id="KW-1185">Reference proteome</keyword>
<evidence type="ECO:0000256" key="5">
    <source>
        <dbReference type="ARBA" id="ARBA00022856"/>
    </source>
</evidence>
<evidence type="ECO:0000313" key="7">
    <source>
        <dbReference type="EMBL" id="MCP0886741.1"/>
    </source>
</evidence>
<dbReference type="GO" id="GO:1904680">
    <property type="term" value="F:peptide transmembrane transporter activity"/>
    <property type="evidence" value="ECO:0007669"/>
    <property type="project" value="TreeGrafter"/>
</dbReference>
<dbReference type="Gene3D" id="3.40.190.10">
    <property type="entry name" value="Periplasmic binding protein-like II"/>
    <property type="match status" value="1"/>
</dbReference>
<dbReference type="PANTHER" id="PTHR30290:SF10">
    <property type="entry name" value="PERIPLASMIC OLIGOPEPTIDE-BINDING PROTEIN-RELATED"/>
    <property type="match status" value="1"/>
</dbReference>
<evidence type="ECO:0000256" key="4">
    <source>
        <dbReference type="ARBA" id="ARBA00022729"/>
    </source>
</evidence>
<dbReference type="GO" id="GO:0043190">
    <property type="term" value="C:ATP-binding cassette (ABC) transporter complex"/>
    <property type="evidence" value="ECO:0007669"/>
    <property type="project" value="InterPro"/>
</dbReference>
<dbReference type="Pfam" id="PF00496">
    <property type="entry name" value="SBP_bac_5"/>
    <property type="match status" value="1"/>
</dbReference>
<dbReference type="Proteomes" id="UP001139006">
    <property type="component" value="Unassembled WGS sequence"/>
</dbReference>
<keyword evidence="5" id="KW-0571">Peptide transport</keyword>
<protein>
    <submittedName>
        <fullName evidence="7">Peptide ABC transporter substrate-binding protein</fullName>
    </submittedName>
</protein>
<reference evidence="7 8" key="1">
    <citation type="journal article" date="2023" name="Int. J. Syst. Evol. Microbiol.">
        <title>Ligilactobacillus ubinensis sp. nov., a novel species isolated from the wild ferment of a durian fruit (Durio zibethinus).</title>
        <authorList>
            <person name="Heng Y.C."/>
            <person name="Menon N."/>
            <person name="Chen B."/>
            <person name="Loo B.Z.L."/>
            <person name="Wong G.W.J."/>
            <person name="Lim A.C.H."/>
            <person name="Silvaraju S."/>
            <person name="Kittelmann S."/>
        </authorList>
    </citation>
    <scope>NUCLEOTIDE SEQUENCE [LARGE SCALE GENOMIC DNA]</scope>
    <source>
        <strain evidence="7 8">WILCCON 0076</strain>
    </source>
</reference>
<dbReference type="InterPro" id="IPR039424">
    <property type="entry name" value="SBP_5"/>
</dbReference>
<comment type="subcellular location">
    <subcellularLocation>
        <location evidence="1">Cell envelope</location>
    </subcellularLocation>
</comment>
<gene>
    <name evidence="7" type="ORF">LB941_05235</name>
</gene>
<name>A0A9X2JM37_9LACO</name>
<comment type="caution">
    <text evidence="7">The sequence shown here is derived from an EMBL/GenBank/DDBJ whole genome shotgun (WGS) entry which is preliminary data.</text>
</comment>